<organism evidence="1 2">
    <name type="scientific">Donghicola mangrovi</name>
    <dbReference type="NCBI Taxonomy" id="2729614"/>
    <lineage>
        <taxon>Bacteria</taxon>
        <taxon>Pseudomonadati</taxon>
        <taxon>Pseudomonadota</taxon>
        <taxon>Alphaproteobacteria</taxon>
        <taxon>Rhodobacterales</taxon>
        <taxon>Roseobacteraceae</taxon>
        <taxon>Donghicola</taxon>
    </lineage>
</organism>
<sequence length="46" mass="4847">MERDLDVITIGRAGVDLYGAQIGGRLEDMGSFEKYIGGSPTNIACG</sequence>
<evidence type="ECO:0000313" key="1">
    <source>
        <dbReference type="EMBL" id="NVO29456.1"/>
    </source>
</evidence>
<dbReference type="EMBL" id="JABCJD010000017">
    <property type="protein sequence ID" value="NVO29456.1"/>
    <property type="molecule type" value="Genomic_DNA"/>
</dbReference>
<gene>
    <name evidence="1" type="ORF">HJ526_18700</name>
</gene>
<keyword evidence="2" id="KW-1185">Reference proteome</keyword>
<proteinExistence type="predicted"/>
<comment type="caution">
    <text evidence="1">The sequence shown here is derived from an EMBL/GenBank/DDBJ whole genome shotgun (WGS) entry which is preliminary data.</text>
</comment>
<dbReference type="Proteomes" id="UP000523601">
    <property type="component" value="Unassembled WGS sequence"/>
</dbReference>
<protein>
    <recommendedName>
        <fullName evidence="3">5-dehydro-2-deoxygluconokinase</fullName>
    </recommendedName>
</protein>
<evidence type="ECO:0008006" key="3">
    <source>
        <dbReference type="Google" id="ProtNLM"/>
    </source>
</evidence>
<dbReference type="InterPro" id="IPR029056">
    <property type="entry name" value="Ribokinase-like"/>
</dbReference>
<feature type="non-terminal residue" evidence="1">
    <location>
        <position position="46"/>
    </location>
</feature>
<dbReference type="SUPFAM" id="SSF53613">
    <property type="entry name" value="Ribokinase-like"/>
    <property type="match status" value="1"/>
</dbReference>
<accession>A0ABX2PIV6</accession>
<evidence type="ECO:0000313" key="2">
    <source>
        <dbReference type="Proteomes" id="UP000523601"/>
    </source>
</evidence>
<reference evidence="1 2" key="1">
    <citation type="submission" date="2020-04" db="EMBL/GenBank/DDBJ databases">
        <title>Donghicola sp., a member of the Rhodobacteraceae family isolated from mangrove forest in Thailand.</title>
        <authorList>
            <person name="Charoenyingcharoen P."/>
            <person name="Yukphan P."/>
        </authorList>
    </citation>
    <scope>NUCLEOTIDE SEQUENCE [LARGE SCALE GENOMIC DNA]</scope>
    <source>
        <strain evidence="1 2">C2-DW-16</strain>
    </source>
</reference>
<name>A0ABX2PIV6_9RHOB</name>
<dbReference type="Gene3D" id="3.40.1190.30">
    <property type="match status" value="1"/>
</dbReference>